<feature type="region of interest" description="Disordered" evidence="1">
    <location>
        <begin position="144"/>
        <end position="165"/>
    </location>
</feature>
<feature type="region of interest" description="Disordered" evidence="1">
    <location>
        <begin position="217"/>
        <end position="300"/>
    </location>
</feature>
<accession>A0A9N8ERU6</accession>
<organism evidence="2 3">
    <name type="scientific">Seminavis robusta</name>
    <dbReference type="NCBI Taxonomy" id="568900"/>
    <lineage>
        <taxon>Eukaryota</taxon>
        <taxon>Sar</taxon>
        <taxon>Stramenopiles</taxon>
        <taxon>Ochrophyta</taxon>
        <taxon>Bacillariophyta</taxon>
        <taxon>Bacillariophyceae</taxon>
        <taxon>Bacillariophycidae</taxon>
        <taxon>Naviculales</taxon>
        <taxon>Naviculaceae</taxon>
        <taxon>Seminavis</taxon>
    </lineage>
</organism>
<protein>
    <submittedName>
        <fullName evidence="2">Uncharacterized protein</fullName>
    </submittedName>
</protein>
<gene>
    <name evidence="2" type="ORF">SEMRO_1917_G305320.1</name>
</gene>
<evidence type="ECO:0000256" key="1">
    <source>
        <dbReference type="SAM" id="MobiDB-lite"/>
    </source>
</evidence>
<dbReference type="EMBL" id="CAICTM010001915">
    <property type="protein sequence ID" value="CAB9526957.1"/>
    <property type="molecule type" value="Genomic_DNA"/>
</dbReference>
<proteinExistence type="predicted"/>
<evidence type="ECO:0000313" key="2">
    <source>
        <dbReference type="EMBL" id="CAB9526957.1"/>
    </source>
</evidence>
<feature type="compositionally biased region" description="Polar residues" evidence="1">
    <location>
        <begin position="217"/>
        <end position="269"/>
    </location>
</feature>
<dbReference type="Proteomes" id="UP001153069">
    <property type="component" value="Unassembled WGS sequence"/>
</dbReference>
<dbReference type="OrthoDB" id="48583at2759"/>
<evidence type="ECO:0000313" key="3">
    <source>
        <dbReference type="Proteomes" id="UP001153069"/>
    </source>
</evidence>
<dbReference type="AlphaFoldDB" id="A0A9N8ERU6"/>
<keyword evidence="3" id="KW-1185">Reference proteome</keyword>
<comment type="caution">
    <text evidence="2">The sequence shown here is derived from an EMBL/GenBank/DDBJ whole genome shotgun (WGS) entry which is preliminary data.</text>
</comment>
<reference evidence="2" key="1">
    <citation type="submission" date="2020-06" db="EMBL/GenBank/DDBJ databases">
        <authorList>
            <consortium name="Plant Systems Biology data submission"/>
        </authorList>
    </citation>
    <scope>NUCLEOTIDE SEQUENCE</scope>
    <source>
        <strain evidence="2">D6</strain>
    </source>
</reference>
<name>A0A9N8ERU6_9STRA</name>
<sequence>MGLDDYDEDLSVGGVEYEEALPFAIHDENTGGTSEIPFHSSFGTTSSARPAVFPEQYRSMMKSMMSVSLSSYNDNYYNSNQQAPGLASSMISDSSAQGSSSLMSNQMSQVWEATSASDDHMLSSRDLDAAASLMEGMEGSLAISHGLTRGPRTPPENRSTHGNNGRVPAAYSSMRFSQLMENAAGETRMVYAADGALPALPEETVIAGSSYIEQSFHSARGGDSSSFPSNIPTTTSQSMPSDWVPVSSNQPIYDSKHSQSIHGSKQGSYQPPVLEESHRGGQTISNSRSRRRLTPPDRNAVQARRLDATSFEVSVEIEPGLTVEDVMEVVGNPSYLSLWCESIRSLVITKSSEGARNAANRRSLHSGRARAEYEGEWIEATATDLISPPSASSCLYSTSKAMWNYVGFPTNYGSVSMFVERRRGRVGLTVGPFAGNVTAAHTISVVKEARSTRIVDRVTLGRGMGDSELMCGVLECLETCLLPTSKAYMDQVVSSLIRLRVLVETAEGRHTSLNQFDDDDFELIVPVGIV</sequence>